<keyword evidence="1" id="KW-0812">Transmembrane</keyword>
<keyword evidence="1" id="KW-1133">Transmembrane helix</keyword>
<dbReference type="AlphaFoldDB" id="L9W7R5"/>
<dbReference type="EMBL" id="AOHW01000007">
    <property type="protein sequence ID" value="ELY45530.1"/>
    <property type="molecule type" value="Genomic_DNA"/>
</dbReference>
<feature type="transmembrane region" description="Helical" evidence="1">
    <location>
        <begin position="96"/>
        <end position="117"/>
    </location>
</feature>
<dbReference type="InterPro" id="IPR000620">
    <property type="entry name" value="EamA_dom"/>
</dbReference>
<sequence>MPASAGRRPRQTAVADRCFDAYSEPDTVRPIMSRYAVSLAVVAMLSWGVWTVIANEATRTIDPELAMILSYSAAVAVAVGYVSVLNDPVSLERTGVVLALAAGVFAGIGAVAFYMGLNSGRAGIVTTVSAMYFIVAVVLAAIFLGESLAPTDLLGIAFAILAVVLLAS</sequence>
<comment type="caution">
    <text evidence="3">The sequence shown here is derived from an EMBL/GenBank/DDBJ whole genome shotgun (WGS) entry which is preliminary data.</text>
</comment>
<keyword evidence="1" id="KW-0472">Membrane</keyword>
<feature type="domain" description="EamA" evidence="2">
    <location>
        <begin position="36"/>
        <end position="166"/>
    </location>
</feature>
<feature type="transmembrane region" description="Helical" evidence="1">
    <location>
        <begin position="149"/>
        <end position="167"/>
    </location>
</feature>
<dbReference type="GO" id="GO:0016020">
    <property type="term" value="C:membrane"/>
    <property type="evidence" value="ECO:0007669"/>
    <property type="project" value="InterPro"/>
</dbReference>
<keyword evidence="4" id="KW-1185">Reference proteome</keyword>
<feature type="transmembrane region" description="Helical" evidence="1">
    <location>
        <begin position="35"/>
        <end position="53"/>
    </location>
</feature>
<dbReference type="Pfam" id="PF00892">
    <property type="entry name" value="EamA"/>
    <property type="match status" value="1"/>
</dbReference>
<reference evidence="3 4" key="1">
    <citation type="journal article" date="2014" name="PLoS Genet.">
        <title>Phylogenetically driven sequencing of extremely halophilic archaea reveals strategies for static and dynamic osmo-response.</title>
        <authorList>
            <person name="Becker E.A."/>
            <person name="Seitzer P.M."/>
            <person name="Tritt A."/>
            <person name="Larsen D."/>
            <person name="Krusor M."/>
            <person name="Yao A.I."/>
            <person name="Wu D."/>
            <person name="Madern D."/>
            <person name="Eisen J.A."/>
            <person name="Darling A.E."/>
            <person name="Facciotti M.T."/>
        </authorList>
    </citation>
    <scope>NUCLEOTIDE SEQUENCE [LARGE SCALE GENOMIC DNA]</scope>
    <source>
        <strain evidence="3 4">GA33</strain>
    </source>
</reference>
<evidence type="ECO:0000313" key="4">
    <source>
        <dbReference type="Proteomes" id="UP000011599"/>
    </source>
</evidence>
<gene>
    <name evidence="3" type="ORF">C496_03878</name>
</gene>
<feature type="transmembrane region" description="Helical" evidence="1">
    <location>
        <begin position="65"/>
        <end position="84"/>
    </location>
</feature>
<dbReference type="STRING" id="1114856.GCA_000383975_03444"/>
<evidence type="ECO:0000259" key="2">
    <source>
        <dbReference type="Pfam" id="PF00892"/>
    </source>
</evidence>
<dbReference type="Proteomes" id="UP000011599">
    <property type="component" value="Unassembled WGS sequence"/>
</dbReference>
<dbReference type="eggNOG" id="arCOG03427">
    <property type="taxonomic scope" value="Archaea"/>
</dbReference>
<organism evidence="3 4">
    <name type="scientific">Natronorubrum tibetense GA33</name>
    <dbReference type="NCBI Taxonomy" id="1114856"/>
    <lineage>
        <taxon>Archaea</taxon>
        <taxon>Methanobacteriati</taxon>
        <taxon>Methanobacteriota</taxon>
        <taxon>Stenosarchaea group</taxon>
        <taxon>Halobacteria</taxon>
        <taxon>Halobacteriales</taxon>
        <taxon>Natrialbaceae</taxon>
        <taxon>Natronorubrum</taxon>
    </lineage>
</organism>
<accession>L9W7R5</accession>
<name>L9W7R5_9EURY</name>
<dbReference type="InterPro" id="IPR037185">
    <property type="entry name" value="EmrE-like"/>
</dbReference>
<feature type="transmembrane region" description="Helical" evidence="1">
    <location>
        <begin position="124"/>
        <end position="143"/>
    </location>
</feature>
<proteinExistence type="predicted"/>
<protein>
    <recommendedName>
        <fullName evidence="2">EamA domain-containing protein</fullName>
    </recommendedName>
</protein>
<dbReference type="SUPFAM" id="SSF103481">
    <property type="entry name" value="Multidrug resistance efflux transporter EmrE"/>
    <property type="match status" value="1"/>
</dbReference>
<evidence type="ECO:0000256" key="1">
    <source>
        <dbReference type="SAM" id="Phobius"/>
    </source>
</evidence>
<evidence type="ECO:0000313" key="3">
    <source>
        <dbReference type="EMBL" id="ELY45530.1"/>
    </source>
</evidence>
<dbReference type="PATRIC" id="fig|1114856.3.peg.803"/>